<dbReference type="SUPFAM" id="SSF54373">
    <property type="entry name" value="FAD-linked reductases, C-terminal domain"/>
    <property type="match status" value="1"/>
</dbReference>
<dbReference type="NCBIfam" id="NF005566">
    <property type="entry name" value="PRK07236.1"/>
    <property type="match status" value="1"/>
</dbReference>
<dbReference type="SUPFAM" id="SSF51905">
    <property type="entry name" value="FAD/NAD(P)-binding domain"/>
    <property type="match status" value="1"/>
</dbReference>
<evidence type="ECO:0000259" key="3">
    <source>
        <dbReference type="Pfam" id="PF22607"/>
    </source>
</evidence>
<feature type="domain" description="FAD-binding" evidence="2">
    <location>
        <begin position="300"/>
        <end position="366"/>
    </location>
</feature>
<dbReference type="Pfam" id="PF01494">
    <property type="entry name" value="FAD_binding_3"/>
    <property type="match status" value="2"/>
</dbReference>
<dbReference type="GO" id="GO:0071949">
    <property type="term" value="F:FAD binding"/>
    <property type="evidence" value="ECO:0007669"/>
    <property type="project" value="InterPro"/>
</dbReference>
<dbReference type="Gene3D" id="3.50.50.60">
    <property type="entry name" value="FAD/NAD(P)-binding domain"/>
    <property type="match status" value="2"/>
</dbReference>
<protein>
    <submittedName>
        <fullName evidence="4">2-polyprenyl-6-methoxyphenol hydroxylase-like FAD-dependent oxidoreductase</fullName>
    </submittedName>
</protein>
<name>A0A370HI26_9HYPH</name>
<dbReference type="InterPro" id="IPR053212">
    <property type="entry name" value="DHP_3-monooxygenase"/>
</dbReference>
<gene>
    <name evidence="4" type="ORF">DES45_108150</name>
</gene>
<keyword evidence="1" id="KW-0472">Membrane</keyword>
<dbReference type="PANTHER" id="PTHR47469">
    <property type="entry name" value="MONOOXYGENASE-LIKE"/>
    <property type="match status" value="1"/>
</dbReference>
<comment type="caution">
    <text evidence="4">The sequence shown here is derived from an EMBL/GenBank/DDBJ whole genome shotgun (WGS) entry which is preliminary data.</text>
</comment>
<dbReference type="Pfam" id="PF22607">
    <property type="entry name" value="FAD_binding-like"/>
    <property type="match status" value="1"/>
</dbReference>
<dbReference type="PRINTS" id="PR00420">
    <property type="entry name" value="RNGMNOXGNASE"/>
</dbReference>
<dbReference type="InterPro" id="IPR002938">
    <property type="entry name" value="FAD-bd"/>
</dbReference>
<evidence type="ECO:0000313" key="4">
    <source>
        <dbReference type="EMBL" id="RDI56801.1"/>
    </source>
</evidence>
<accession>A0A370HI26</accession>
<dbReference type="PANTHER" id="PTHR47469:SF2">
    <property type="entry name" value="OS06G0597600 PROTEIN"/>
    <property type="match status" value="1"/>
</dbReference>
<proteinExistence type="predicted"/>
<keyword evidence="5" id="KW-1185">Reference proteome</keyword>
<sequence>MPVQKRRAIIIGGSMGGLFAALLLERIGWDTHVFERVTAELSGRGAGIVTHPELVETLALVGIHPGDDLGVPIEERRTLGIDGDVIGRYRCPQIATSWNHLFQMLRNAYPAERYHQGKELVRIEEHSGGVTAHFADGSSMEGDLLLGADGIRSAVRQQFLPDVRPVYAGYVAWRGLVEESALPQAALQDLFPYFAFCLPPGEQMLGYPVAGAGNDLRQGHRRYNFVWYRPADESDELRRLLTDERGHTHSGSIPPPLIAARSIGEMRSHGERVLAPPFRELLRVTEQPFLQPIYDLESPRMAFQRVALIGDAAFVARPHVGGGVAKAAHDGMALAQALSTEVDVESALNRFEAERLAIGRRIVDQARRLGSYMRTRFESLEERQLAERHQTPEAVMNETALLTFLHGADFGQAERVQATM</sequence>
<feature type="domain" description="FAD-binding" evidence="2">
    <location>
        <begin position="8"/>
        <end position="158"/>
    </location>
</feature>
<dbReference type="EMBL" id="QQBB01000008">
    <property type="protein sequence ID" value="RDI56801.1"/>
    <property type="molecule type" value="Genomic_DNA"/>
</dbReference>
<evidence type="ECO:0000313" key="5">
    <source>
        <dbReference type="Proteomes" id="UP000254925"/>
    </source>
</evidence>
<dbReference type="Proteomes" id="UP000254925">
    <property type="component" value="Unassembled WGS sequence"/>
</dbReference>
<dbReference type="OrthoDB" id="5499180at2"/>
<dbReference type="AlphaFoldDB" id="A0A370HI26"/>
<keyword evidence="1" id="KW-0812">Transmembrane</keyword>
<reference evidence="4 5" key="1">
    <citation type="submission" date="2018-07" db="EMBL/GenBank/DDBJ databases">
        <title>Genomic Encyclopedia of Type Strains, Phase IV (KMG-IV): sequencing the most valuable type-strain genomes for metagenomic binning, comparative biology and taxonomic classification.</title>
        <authorList>
            <person name="Goeker M."/>
        </authorList>
    </citation>
    <scope>NUCLEOTIDE SEQUENCE [LARGE SCALE GENOMIC DNA]</scope>
    <source>
        <strain evidence="4 5">DSM 14364</strain>
    </source>
</reference>
<dbReference type="InterPro" id="IPR054707">
    <property type="entry name" value="DhpH_subs-bd"/>
</dbReference>
<feature type="domain" description="2,6-dihydroxypyridine 3-monooxygenase substrate binding" evidence="3">
    <location>
        <begin position="167"/>
        <end position="295"/>
    </location>
</feature>
<feature type="transmembrane region" description="Helical" evidence="1">
    <location>
        <begin position="7"/>
        <end position="24"/>
    </location>
</feature>
<organism evidence="4 5">
    <name type="scientific">Microvirga subterranea</name>
    <dbReference type="NCBI Taxonomy" id="186651"/>
    <lineage>
        <taxon>Bacteria</taxon>
        <taxon>Pseudomonadati</taxon>
        <taxon>Pseudomonadota</taxon>
        <taxon>Alphaproteobacteria</taxon>
        <taxon>Hyphomicrobiales</taxon>
        <taxon>Methylobacteriaceae</taxon>
        <taxon>Microvirga</taxon>
    </lineage>
</organism>
<evidence type="ECO:0000259" key="2">
    <source>
        <dbReference type="Pfam" id="PF01494"/>
    </source>
</evidence>
<dbReference type="InterPro" id="IPR036188">
    <property type="entry name" value="FAD/NAD-bd_sf"/>
</dbReference>
<evidence type="ECO:0000256" key="1">
    <source>
        <dbReference type="SAM" id="Phobius"/>
    </source>
</evidence>
<keyword evidence="1" id="KW-1133">Transmembrane helix</keyword>